<accession>A0A7R9A979</accession>
<organism evidence="2">
    <name type="scientific">Darwinula stevensoni</name>
    <dbReference type="NCBI Taxonomy" id="69355"/>
    <lineage>
        <taxon>Eukaryota</taxon>
        <taxon>Metazoa</taxon>
        <taxon>Ecdysozoa</taxon>
        <taxon>Arthropoda</taxon>
        <taxon>Crustacea</taxon>
        <taxon>Oligostraca</taxon>
        <taxon>Ostracoda</taxon>
        <taxon>Podocopa</taxon>
        <taxon>Podocopida</taxon>
        <taxon>Darwinulocopina</taxon>
        <taxon>Darwinuloidea</taxon>
        <taxon>Darwinulidae</taxon>
        <taxon>Darwinula</taxon>
    </lineage>
</organism>
<dbReference type="AlphaFoldDB" id="A0A7R9A979"/>
<evidence type="ECO:0000256" key="1">
    <source>
        <dbReference type="SAM" id="MobiDB-lite"/>
    </source>
</evidence>
<sequence length="72" mass="7471">MSALLASAADGGAVTQAINEKDAKDNLDGAAGLEAALRKRLIEVHAANSGEETKSIVSGKDNGFEDNLTWNE</sequence>
<dbReference type="EMBL" id="CAJPEV010002499">
    <property type="protein sequence ID" value="CAG0897115.1"/>
    <property type="molecule type" value="Genomic_DNA"/>
</dbReference>
<protein>
    <submittedName>
        <fullName evidence="2">Uncharacterized protein</fullName>
    </submittedName>
</protein>
<gene>
    <name evidence="2" type="ORF">DSTB1V02_LOCUS9596</name>
</gene>
<keyword evidence="3" id="KW-1185">Reference proteome</keyword>
<reference evidence="2" key="1">
    <citation type="submission" date="2020-11" db="EMBL/GenBank/DDBJ databases">
        <authorList>
            <person name="Tran Van P."/>
        </authorList>
    </citation>
    <scope>NUCLEOTIDE SEQUENCE</scope>
</reference>
<feature type="region of interest" description="Disordered" evidence="1">
    <location>
        <begin position="50"/>
        <end position="72"/>
    </location>
</feature>
<name>A0A7R9A979_9CRUS</name>
<dbReference type="Proteomes" id="UP000677054">
    <property type="component" value="Unassembled WGS sequence"/>
</dbReference>
<evidence type="ECO:0000313" key="2">
    <source>
        <dbReference type="EMBL" id="CAD7249809.1"/>
    </source>
</evidence>
<proteinExistence type="predicted"/>
<evidence type="ECO:0000313" key="3">
    <source>
        <dbReference type="Proteomes" id="UP000677054"/>
    </source>
</evidence>
<dbReference type="EMBL" id="LR902016">
    <property type="protein sequence ID" value="CAD7249809.1"/>
    <property type="molecule type" value="Genomic_DNA"/>
</dbReference>